<evidence type="ECO:0000256" key="5">
    <source>
        <dbReference type="ARBA" id="ARBA00022475"/>
    </source>
</evidence>
<dbReference type="GO" id="GO:0005886">
    <property type="term" value="C:plasma membrane"/>
    <property type="evidence" value="ECO:0007669"/>
    <property type="project" value="UniProtKB-SubCell"/>
</dbReference>
<accession>A0A7E4ZPX8</accession>
<evidence type="ECO:0000256" key="12">
    <source>
        <dbReference type="ARBA" id="ARBA00023239"/>
    </source>
</evidence>
<dbReference type="Gene3D" id="1.10.510.10">
    <property type="entry name" value="Transferase(Phosphotransferase) domain 1"/>
    <property type="match status" value="1"/>
</dbReference>
<evidence type="ECO:0000256" key="1">
    <source>
        <dbReference type="ARBA" id="ARBA00001436"/>
    </source>
</evidence>
<dbReference type="GO" id="GO:0004383">
    <property type="term" value="F:guanylate cyclase activity"/>
    <property type="evidence" value="ECO:0007669"/>
    <property type="project" value="UniProtKB-EC"/>
</dbReference>
<dbReference type="SUPFAM" id="SSF56112">
    <property type="entry name" value="Protein kinase-like (PK-like)"/>
    <property type="match status" value="1"/>
</dbReference>
<dbReference type="GO" id="GO:0007606">
    <property type="term" value="P:sensory perception of chemical stimulus"/>
    <property type="evidence" value="ECO:0007669"/>
    <property type="project" value="UniProtKB-ARBA"/>
</dbReference>
<dbReference type="Pfam" id="PF00211">
    <property type="entry name" value="Guanylate_cyc"/>
    <property type="match status" value="1"/>
</dbReference>
<feature type="domain" description="Protein kinase" evidence="16">
    <location>
        <begin position="623"/>
        <end position="922"/>
    </location>
</feature>
<dbReference type="InterPro" id="IPR011009">
    <property type="entry name" value="Kinase-like_dom_sf"/>
</dbReference>
<evidence type="ECO:0000313" key="19">
    <source>
        <dbReference type="WBParaSite" id="Pan_g10096.t1"/>
    </source>
</evidence>
<dbReference type="WBParaSite" id="Pan_g10096.t1">
    <property type="protein sequence ID" value="Pan_g10096.t1"/>
    <property type="gene ID" value="Pan_g10096"/>
</dbReference>
<dbReference type="Gene3D" id="3.40.50.2300">
    <property type="match status" value="1"/>
</dbReference>
<organism evidence="18 19">
    <name type="scientific">Panagrellus redivivus</name>
    <name type="common">Microworm</name>
    <dbReference type="NCBI Taxonomy" id="6233"/>
    <lineage>
        <taxon>Eukaryota</taxon>
        <taxon>Metazoa</taxon>
        <taxon>Ecdysozoa</taxon>
        <taxon>Nematoda</taxon>
        <taxon>Chromadorea</taxon>
        <taxon>Rhabditida</taxon>
        <taxon>Tylenchina</taxon>
        <taxon>Panagrolaimomorpha</taxon>
        <taxon>Panagrolaimoidea</taxon>
        <taxon>Panagrolaimidae</taxon>
        <taxon>Panagrellus</taxon>
    </lineage>
</organism>
<dbReference type="GO" id="GO:0004672">
    <property type="term" value="F:protein kinase activity"/>
    <property type="evidence" value="ECO:0007669"/>
    <property type="project" value="InterPro"/>
</dbReference>
<evidence type="ECO:0000256" key="2">
    <source>
        <dbReference type="ARBA" id="ARBA00004167"/>
    </source>
</evidence>
<protein>
    <recommendedName>
        <fullName evidence="4">guanylate cyclase</fullName>
        <ecNumber evidence="4">4.6.1.2</ecNumber>
    </recommendedName>
</protein>
<proteinExistence type="predicted"/>
<dbReference type="Gene3D" id="3.30.70.1230">
    <property type="entry name" value="Nucleotide cyclase"/>
    <property type="match status" value="1"/>
</dbReference>
<comment type="catalytic activity">
    <reaction evidence="1">
        <text>GTP = 3',5'-cyclic GMP + diphosphate</text>
        <dbReference type="Rhea" id="RHEA:13665"/>
        <dbReference type="ChEBI" id="CHEBI:33019"/>
        <dbReference type="ChEBI" id="CHEBI:37565"/>
        <dbReference type="ChEBI" id="CHEBI:57746"/>
        <dbReference type="EC" id="4.6.1.2"/>
    </reaction>
</comment>
<evidence type="ECO:0000256" key="10">
    <source>
        <dbReference type="ARBA" id="ARBA00023136"/>
    </source>
</evidence>
<feature type="domain" description="Guanylate cyclase" evidence="17">
    <location>
        <begin position="993"/>
        <end position="1123"/>
    </location>
</feature>
<keyword evidence="8" id="KW-0547">Nucleotide-binding</keyword>
<dbReference type="InterPro" id="IPR050401">
    <property type="entry name" value="Cyclic_nucleotide_synthase"/>
</dbReference>
<dbReference type="PANTHER" id="PTHR11920">
    <property type="entry name" value="GUANYLYL CYCLASE"/>
    <property type="match status" value="1"/>
</dbReference>
<dbReference type="GO" id="GO:0005524">
    <property type="term" value="F:ATP binding"/>
    <property type="evidence" value="ECO:0007669"/>
    <property type="project" value="InterPro"/>
</dbReference>
<dbReference type="GO" id="GO:0007168">
    <property type="term" value="P:receptor guanylyl cyclase signaling pathway"/>
    <property type="evidence" value="ECO:0007669"/>
    <property type="project" value="TreeGrafter"/>
</dbReference>
<keyword evidence="7 15" id="KW-0732">Signal</keyword>
<evidence type="ECO:0000313" key="18">
    <source>
        <dbReference type="Proteomes" id="UP000492821"/>
    </source>
</evidence>
<evidence type="ECO:0000256" key="7">
    <source>
        <dbReference type="ARBA" id="ARBA00022729"/>
    </source>
</evidence>
<feature type="chain" id="PRO_5028917787" description="guanylate cyclase" evidence="15">
    <location>
        <begin position="19"/>
        <end position="1212"/>
    </location>
</feature>
<dbReference type="Proteomes" id="UP000492821">
    <property type="component" value="Unassembled WGS sequence"/>
</dbReference>
<dbReference type="GO" id="GO:0004016">
    <property type="term" value="F:adenylate cyclase activity"/>
    <property type="evidence" value="ECO:0007669"/>
    <property type="project" value="TreeGrafter"/>
</dbReference>
<evidence type="ECO:0000256" key="13">
    <source>
        <dbReference type="ARBA" id="ARBA00023293"/>
    </source>
</evidence>
<dbReference type="InterPro" id="IPR001245">
    <property type="entry name" value="Ser-Thr/Tyr_kinase_cat_dom"/>
</dbReference>
<dbReference type="EC" id="4.6.1.2" evidence="4"/>
<evidence type="ECO:0000256" key="15">
    <source>
        <dbReference type="SAM" id="SignalP"/>
    </source>
</evidence>
<keyword evidence="5" id="KW-1003">Cell membrane</keyword>
<evidence type="ECO:0000256" key="6">
    <source>
        <dbReference type="ARBA" id="ARBA00022692"/>
    </source>
</evidence>
<evidence type="ECO:0000256" key="8">
    <source>
        <dbReference type="ARBA" id="ARBA00022741"/>
    </source>
</evidence>
<keyword evidence="9 14" id="KW-1133">Transmembrane helix</keyword>
<dbReference type="CDD" id="cd07302">
    <property type="entry name" value="CHD"/>
    <property type="match status" value="1"/>
</dbReference>
<dbReference type="GO" id="GO:0035556">
    <property type="term" value="P:intracellular signal transduction"/>
    <property type="evidence" value="ECO:0007669"/>
    <property type="project" value="InterPro"/>
</dbReference>
<dbReference type="FunFam" id="3.30.70.1230:FF:000050">
    <property type="entry name" value="Guanylate cyclase"/>
    <property type="match status" value="1"/>
</dbReference>
<feature type="signal peptide" evidence="15">
    <location>
        <begin position="1"/>
        <end position="18"/>
    </location>
</feature>
<dbReference type="GO" id="GO:0001653">
    <property type="term" value="F:peptide receptor activity"/>
    <property type="evidence" value="ECO:0007669"/>
    <property type="project" value="TreeGrafter"/>
</dbReference>
<keyword evidence="10 14" id="KW-0472">Membrane</keyword>
<dbReference type="PANTHER" id="PTHR11920:SF355">
    <property type="entry name" value="RECEPTOR-TYPE GUANYLATE CYCLASE GCY-10-RELATED"/>
    <property type="match status" value="1"/>
</dbReference>
<keyword evidence="18" id="KW-1185">Reference proteome</keyword>
<dbReference type="SUPFAM" id="SSF55073">
    <property type="entry name" value="Nucleotide cyclase"/>
    <property type="match status" value="1"/>
</dbReference>
<keyword evidence="12" id="KW-0456">Lyase</keyword>
<comment type="subcellular location">
    <subcellularLocation>
        <location evidence="3">Cell membrane</location>
    </subcellularLocation>
    <subcellularLocation>
        <location evidence="2">Membrane</location>
        <topology evidence="2">Single-pass membrane protein</topology>
    </subcellularLocation>
</comment>
<evidence type="ECO:0000256" key="9">
    <source>
        <dbReference type="ARBA" id="ARBA00022989"/>
    </source>
</evidence>
<dbReference type="SMART" id="SM00044">
    <property type="entry name" value="CYCc"/>
    <property type="match status" value="1"/>
</dbReference>
<dbReference type="PROSITE" id="PS50125">
    <property type="entry name" value="GUANYLATE_CYCLASE_2"/>
    <property type="match status" value="1"/>
</dbReference>
<dbReference type="InterPro" id="IPR029787">
    <property type="entry name" value="Nucleotide_cyclase"/>
</dbReference>
<evidence type="ECO:0000256" key="14">
    <source>
        <dbReference type="SAM" id="Phobius"/>
    </source>
</evidence>
<dbReference type="PROSITE" id="PS50011">
    <property type="entry name" value="PROTEIN_KINASE_DOM"/>
    <property type="match status" value="1"/>
</dbReference>
<keyword evidence="13" id="KW-0141">cGMP biosynthesis</keyword>
<reference evidence="18" key="1">
    <citation type="journal article" date="2013" name="Genetics">
        <title>The draft genome and transcriptome of Panagrellus redivivus are shaped by the harsh demands of a free-living lifestyle.</title>
        <authorList>
            <person name="Srinivasan J."/>
            <person name="Dillman A.R."/>
            <person name="Macchietto M.G."/>
            <person name="Heikkinen L."/>
            <person name="Lakso M."/>
            <person name="Fracchia K.M."/>
            <person name="Antoshechkin I."/>
            <person name="Mortazavi A."/>
            <person name="Wong G."/>
            <person name="Sternberg P.W."/>
        </authorList>
    </citation>
    <scope>NUCLEOTIDE SEQUENCE [LARGE SCALE GENOMIC DNA]</scope>
    <source>
        <strain evidence="18">MT8872</strain>
    </source>
</reference>
<dbReference type="InterPro" id="IPR001054">
    <property type="entry name" value="A/G_cyclase"/>
</dbReference>
<dbReference type="SUPFAM" id="SSF53822">
    <property type="entry name" value="Periplasmic binding protein-like I"/>
    <property type="match status" value="1"/>
</dbReference>
<feature type="transmembrane region" description="Helical" evidence="14">
    <location>
        <begin position="591"/>
        <end position="615"/>
    </location>
</feature>
<reference evidence="19" key="2">
    <citation type="submission" date="2020-10" db="UniProtKB">
        <authorList>
            <consortium name="WormBaseParasite"/>
        </authorList>
    </citation>
    <scope>IDENTIFICATION</scope>
</reference>
<evidence type="ECO:0000259" key="17">
    <source>
        <dbReference type="PROSITE" id="PS50125"/>
    </source>
</evidence>
<dbReference type="Pfam" id="PF07714">
    <property type="entry name" value="PK_Tyr_Ser-Thr"/>
    <property type="match status" value="1"/>
</dbReference>
<dbReference type="InterPro" id="IPR000719">
    <property type="entry name" value="Prot_kinase_dom"/>
</dbReference>
<keyword evidence="11" id="KW-0325">Glycoprotein</keyword>
<name>A0A7E4ZPX8_PANRE</name>
<dbReference type="AlphaFoldDB" id="A0A7E4ZPX8"/>
<dbReference type="InterPro" id="IPR028082">
    <property type="entry name" value="Peripla_BP_I"/>
</dbReference>
<keyword evidence="6 14" id="KW-0812">Transmembrane</keyword>
<sequence length="1212" mass="136870">MKSLSILIVSTLTLNCLSELTVTKSKMELLSGAIFTANFAYPDHEADFEIEMSLTKDFTADLRVFRFSWKSGHNKVYQPGDYIIEEPKLHTGFLNHVDNEIYVTVRAATDQADIFINDFFVAFVPMRIPFREESGELHIMISHPGEYFGDVFVPGHPFLDIGDNKLFHIKFGEYIKLVMLFFIVFNVLNTFASVNTQAYVGILENVPSIVTSCRIALADARAAGVVSSDLILLNGTGCSPGLLSDGTAWAAESYFKHNVNLFITDSCSVENFGISRLARFWNVPVFLRSDFALTLFDPIMFPTVVHMADMTCISAALAIEKVAEALGRTELTLVGPYLQNQKSESLHIGIYNYLTLLNTINATHVDLDENNWGSMGDWILSVRTPVQLIVIDGNFANPNTAFDKIGVMGLVNDGYLVIWICKNAVQQCQTDLKERAFDTKILLMSSYYPNWELIVDQMKTKLGSQYSSDYATGYVNTYTTCYTLAIAYQRTGSYDGVAISNTFKSATFTNAPFGELVFDANAARLPSTIFAWKPSKSEALSQAYVIQTTRSACNNQRCYDANLVTINGTIWYNERNQTLQECVYKGGCTRYWIIAVVIVGVILVSIGVGVAVVCIRYKRNKPYRMHLKIARSEIKVIESKRDEGIDDISNTRVDSAKSGLATKRRIIGAYAIYNFSKADIFVFHQKKPITFSDKDLKFFAELKKSNHDNIINFIGFCYNDGPKFYVLHTLVDRASLSDFVYDKDFELDDTFKSAFLRDILNGIGYLHRSQIKFHGLLTLSNCLIDSNWVLKLTNYGITRFLNRYIKNKSLKVVNTVPKAVYHHIAPEFLKDIEIGNEYPNGDEKGDIWSFGMILYQLMFRQKPFSEEKSTFDKLKKGELLPVVADYEDDEDPLVEIMEKCWKYEPAQRPQLAVIVKVLRIVFKSMKGNLVDQMIRMNEKHAVILENIVAERGALLQKAQEQTDRLLCEILPPSIANQLKTDGVIEPRFYDSVTVLFCQLVDFLYIQTNLTPNDVVNFLNDVFTLFDDVIRNHDAYKVETTGETYMVASGVPTENENRHVFEISEVALEFRECSYSYRLEALPSFKLQLRIGYHCGPIAAGVIGLKAPRFCLFGDTVNFASRMQSNCPPNQIQMSESTALQLMVIDEYKLTKRGIVTVKGKGDVNTYWLNEHIHEHPDTNQLAHAAAAASGLTLPVKRDLARNSIPKIFVAAE</sequence>
<evidence type="ECO:0000256" key="3">
    <source>
        <dbReference type="ARBA" id="ARBA00004236"/>
    </source>
</evidence>
<evidence type="ECO:0000259" key="16">
    <source>
        <dbReference type="PROSITE" id="PS50011"/>
    </source>
</evidence>
<evidence type="ECO:0000256" key="4">
    <source>
        <dbReference type="ARBA" id="ARBA00012202"/>
    </source>
</evidence>
<evidence type="ECO:0000256" key="11">
    <source>
        <dbReference type="ARBA" id="ARBA00023180"/>
    </source>
</evidence>